<feature type="transmembrane region" description="Helical" evidence="1">
    <location>
        <begin position="9"/>
        <end position="27"/>
    </location>
</feature>
<dbReference type="Proteomes" id="UP001596147">
    <property type="component" value="Unassembled WGS sequence"/>
</dbReference>
<keyword evidence="1" id="KW-0812">Transmembrane</keyword>
<dbReference type="Pfam" id="PF01476">
    <property type="entry name" value="LysM"/>
    <property type="match status" value="1"/>
</dbReference>
<protein>
    <submittedName>
        <fullName evidence="3">LysM peptidoglycan-binding domain-containing protein</fullName>
    </submittedName>
</protein>
<dbReference type="InterPro" id="IPR036779">
    <property type="entry name" value="LysM_dom_sf"/>
</dbReference>
<gene>
    <name evidence="3" type="ORF">ACFPM4_02755</name>
</gene>
<organism evidence="3 4">
    <name type="scientific">Lederbergia graminis</name>
    <dbReference type="NCBI Taxonomy" id="735518"/>
    <lineage>
        <taxon>Bacteria</taxon>
        <taxon>Bacillati</taxon>
        <taxon>Bacillota</taxon>
        <taxon>Bacilli</taxon>
        <taxon>Bacillales</taxon>
        <taxon>Bacillaceae</taxon>
        <taxon>Lederbergia</taxon>
    </lineage>
</organism>
<feature type="domain" description="LysM" evidence="2">
    <location>
        <begin position="37"/>
        <end position="88"/>
    </location>
</feature>
<dbReference type="EMBL" id="JBHSMC010000001">
    <property type="protein sequence ID" value="MFC5463671.1"/>
    <property type="molecule type" value="Genomic_DNA"/>
</dbReference>
<dbReference type="SMART" id="SM00257">
    <property type="entry name" value="LysM"/>
    <property type="match status" value="1"/>
</dbReference>
<name>A0ABW0LFQ7_9BACI</name>
<proteinExistence type="predicted"/>
<evidence type="ECO:0000313" key="4">
    <source>
        <dbReference type="Proteomes" id="UP001596147"/>
    </source>
</evidence>
<dbReference type="InterPro" id="IPR018392">
    <property type="entry name" value="LysM"/>
</dbReference>
<dbReference type="Gene3D" id="3.10.350.10">
    <property type="entry name" value="LysM domain"/>
    <property type="match status" value="1"/>
</dbReference>
<evidence type="ECO:0000259" key="2">
    <source>
        <dbReference type="PROSITE" id="PS51782"/>
    </source>
</evidence>
<dbReference type="RefSeq" id="WP_382347461.1">
    <property type="nucleotide sequence ID" value="NZ_JBHSMC010000001.1"/>
</dbReference>
<keyword evidence="4" id="KW-1185">Reference proteome</keyword>
<dbReference type="CDD" id="cd00118">
    <property type="entry name" value="LysM"/>
    <property type="match status" value="1"/>
</dbReference>
<accession>A0ABW0LFQ7</accession>
<comment type="caution">
    <text evidence="3">The sequence shown here is derived from an EMBL/GenBank/DDBJ whole genome shotgun (WGS) entry which is preliminary data.</text>
</comment>
<reference evidence="4" key="1">
    <citation type="journal article" date="2019" name="Int. J. Syst. Evol. Microbiol.">
        <title>The Global Catalogue of Microorganisms (GCM) 10K type strain sequencing project: providing services to taxonomists for standard genome sequencing and annotation.</title>
        <authorList>
            <consortium name="The Broad Institute Genomics Platform"/>
            <consortium name="The Broad Institute Genome Sequencing Center for Infectious Disease"/>
            <person name="Wu L."/>
            <person name="Ma J."/>
        </authorList>
    </citation>
    <scope>NUCLEOTIDE SEQUENCE [LARGE SCALE GENOMIC DNA]</scope>
    <source>
        <strain evidence="4">CGMCC 1.12237</strain>
    </source>
</reference>
<evidence type="ECO:0000256" key="1">
    <source>
        <dbReference type="SAM" id="Phobius"/>
    </source>
</evidence>
<keyword evidence="1" id="KW-1133">Transmembrane helix</keyword>
<sequence length="104" mass="11875">MITLLKKNSYIILFFIISFLMGLFILFSSEQKENTNVSIKVEQGDSIWSIAENYADSLGMSTNEVVQLIEKENKIYNKSIKTGDIITIPGLQIDNNDEFQIAYE</sequence>
<dbReference type="PROSITE" id="PS51782">
    <property type="entry name" value="LYSM"/>
    <property type="match status" value="1"/>
</dbReference>
<keyword evidence="1" id="KW-0472">Membrane</keyword>
<evidence type="ECO:0000313" key="3">
    <source>
        <dbReference type="EMBL" id="MFC5463671.1"/>
    </source>
</evidence>